<dbReference type="InterPro" id="IPR049945">
    <property type="entry name" value="AAA_22"/>
</dbReference>
<dbReference type="Pfam" id="PF13401">
    <property type="entry name" value="AAA_22"/>
    <property type="match status" value="1"/>
</dbReference>
<evidence type="ECO:0000256" key="4">
    <source>
        <dbReference type="SAM" id="MobiDB-lite"/>
    </source>
</evidence>
<dbReference type="InterPro" id="IPR001867">
    <property type="entry name" value="OmpR/PhoB-type_DNA-bd"/>
</dbReference>
<dbReference type="PROSITE" id="PS51755">
    <property type="entry name" value="OMPR_PHOB"/>
    <property type="match status" value="1"/>
</dbReference>
<dbReference type="Pfam" id="PF03704">
    <property type="entry name" value="BTAD"/>
    <property type="match status" value="1"/>
</dbReference>
<dbReference type="PANTHER" id="PTHR47691:SF3">
    <property type="entry name" value="HTH-TYPE TRANSCRIPTIONAL REGULATOR RV0890C-RELATED"/>
    <property type="match status" value="1"/>
</dbReference>
<dbReference type="SUPFAM" id="SSF46894">
    <property type="entry name" value="C-terminal effector domain of the bipartite response regulators"/>
    <property type="match status" value="1"/>
</dbReference>
<feature type="domain" description="OmpR/PhoB-type" evidence="5">
    <location>
        <begin position="1"/>
        <end position="97"/>
    </location>
</feature>
<feature type="region of interest" description="Disordered" evidence="4">
    <location>
        <begin position="252"/>
        <end position="275"/>
    </location>
</feature>
<evidence type="ECO:0000256" key="1">
    <source>
        <dbReference type="ARBA" id="ARBA00005820"/>
    </source>
</evidence>
<keyword evidence="2 3" id="KW-0238">DNA-binding</keyword>
<dbReference type="EMBL" id="JBHTMB010000054">
    <property type="protein sequence ID" value="MFD1233226.1"/>
    <property type="molecule type" value="Genomic_DNA"/>
</dbReference>
<dbReference type="SUPFAM" id="SSF48452">
    <property type="entry name" value="TPR-like"/>
    <property type="match status" value="2"/>
</dbReference>
<organism evidence="6 7">
    <name type="scientific">Pseudonocardia benzenivorans</name>
    <dbReference type="NCBI Taxonomy" id="228005"/>
    <lineage>
        <taxon>Bacteria</taxon>
        <taxon>Bacillati</taxon>
        <taxon>Actinomycetota</taxon>
        <taxon>Actinomycetes</taxon>
        <taxon>Pseudonocardiales</taxon>
        <taxon>Pseudonocardiaceae</taxon>
        <taxon>Pseudonocardia</taxon>
    </lineage>
</organism>
<dbReference type="Gene3D" id="3.40.50.300">
    <property type="entry name" value="P-loop containing nucleotide triphosphate hydrolases"/>
    <property type="match status" value="1"/>
</dbReference>
<evidence type="ECO:0000313" key="6">
    <source>
        <dbReference type="EMBL" id="MFD1233226.1"/>
    </source>
</evidence>
<dbReference type="Proteomes" id="UP001597182">
    <property type="component" value="Unassembled WGS sequence"/>
</dbReference>
<dbReference type="InterPro" id="IPR011990">
    <property type="entry name" value="TPR-like_helical_dom_sf"/>
</dbReference>
<gene>
    <name evidence="6" type="ORF">ACFQ34_08030</name>
</gene>
<dbReference type="SUPFAM" id="SSF52540">
    <property type="entry name" value="P-loop containing nucleoside triphosphate hydrolases"/>
    <property type="match status" value="1"/>
</dbReference>
<dbReference type="InterPro" id="IPR058852">
    <property type="entry name" value="HTH_77"/>
</dbReference>
<comment type="caution">
    <text evidence="6">The sequence shown here is derived from an EMBL/GenBank/DDBJ whole genome shotgun (WGS) entry which is preliminary data.</text>
</comment>
<dbReference type="Pfam" id="PF25872">
    <property type="entry name" value="HTH_77"/>
    <property type="match status" value="1"/>
</dbReference>
<feature type="DNA-binding region" description="OmpR/PhoB-type" evidence="3">
    <location>
        <begin position="1"/>
        <end position="97"/>
    </location>
</feature>
<comment type="similarity">
    <text evidence="1">Belongs to the AfsR/DnrI/RedD regulatory family.</text>
</comment>
<dbReference type="InterPro" id="IPR027417">
    <property type="entry name" value="P-loop_NTPase"/>
</dbReference>
<evidence type="ECO:0000256" key="3">
    <source>
        <dbReference type="PROSITE-ProRule" id="PRU01091"/>
    </source>
</evidence>
<name>A0ABW3VEG7_9PSEU</name>
<dbReference type="Pfam" id="PF00486">
    <property type="entry name" value="Trans_reg_C"/>
    <property type="match status" value="1"/>
</dbReference>
<dbReference type="Gene3D" id="1.25.40.10">
    <property type="entry name" value="Tetratricopeptide repeat domain"/>
    <property type="match status" value="2"/>
</dbReference>
<evidence type="ECO:0000313" key="7">
    <source>
        <dbReference type="Proteomes" id="UP001597182"/>
    </source>
</evidence>
<evidence type="ECO:0000259" key="5">
    <source>
        <dbReference type="PROSITE" id="PS51755"/>
    </source>
</evidence>
<accession>A0ABW3VEG7</accession>
<dbReference type="InterPro" id="IPR036388">
    <property type="entry name" value="WH-like_DNA-bd_sf"/>
</dbReference>
<dbReference type="Gene3D" id="1.10.10.10">
    <property type="entry name" value="Winged helix-like DNA-binding domain superfamily/Winged helix DNA-binding domain"/>
    <property type="match status" value="1"/>
</dbReference>
<protein>
    <submittedName>
        <fullName evidence="6">BTAD domain-containing putative transcriptional regulator</fullName>
    </submittedName>
</protein>
<dbReference type="SMART" id="SM00862">
    <property type="entry name" value="Trans_reg_C"/>
    <property type="match status" value="1"/>
</dbReference>
<sequence>MRIGVLGSVAAWPSANGSGTPADADAAPPGLRLRGLLARLALDASRPVTTETLVDDLWGDEPPDAVGNALQSLVSRLRRALGSALVATVPGGYLLDVAPALIDAGQFGTLLAAARTAPAPARAVVALDDALALWRGPALADVRRLPFADVVAGRLEEQRATAVEARAALGVRTGDPAAGLDAVGDLLAAQPLRESAAVVLARGLYATGRQADALAVLDRTRERLADELGVDPGPELVRARLDVLRGAPAAAPAVAAASPEPQRSPELQELQRSPELRRNGSVALTSFVGRAADVARVRSLLGTARLVTLLGPGGSGKTRLAREIVGWPGGGRPGKGADETPLAELAPLTGPEQLVGTVLAAVGEPELVVRNPEEGPPDTTARLLTALGDRDMVLVLDNCEHLVDDVALLAQRMLEAAPRLRILATSREPLAVPGEVLHPVEPLDTAAALRLFADRAAAVDPGFRLDAATEPIVAEICTRLDGQPLPLELAAARLRTLSLTEIAARLDDRFRLLTSGARTALPRHQTLRAVVDWSWDLLGKPERILLRRMGVFAGGATAATIERVCTGRGGPDPADAFDLLAALVDKSLVVAVPSGGAEPTRYRLLETIRDYASERLAEAGETDDVVAAHAAWVTALAEAAEPHLRGADQLRWLASLRAESGNIAAALRRAVDRRDGPTAHRIVAAMGWSWFIRGRYEESIGWVEAVAELPSPVDLPAIGARNVAYRVLTCIARGDVEAATALIDDAIAAAAAAPEPRHPTLQLVAPIGRAFTGDTTLLDEVARSSTDTWVRAFATQVLAQLAENDGHIERQRALVRVAHELFTATGDRFGLGMTLGTLGELEELAGDHDAAAAAYDEAVALATELGNDDDLPQFMLQQARLAVRRGDLDRARELCESAADLASGPFGMQTIVRGTLADVERRAGNLPAARRHLAAAERDVGTGLAREQRLALTELVRHQLETASGELDAATATLLRAVDAAADSHDGPVAAMVAECAAAFVLAGGDAAGAGFLLGVALSQRGTLDQGNPDVVVVVDGVRDALGPAAADEALRRGRDLPRPEGLTAVRDQVRAQARLR</sequence>
<feature type="compositionally biased region" description="Low complexity" evidence="4">
    <location>
        <begin position="252"/>
        <end position="261"/>
    </location>
</feature>
<dbReference type="RefSeq" id="WP_379652837.1">
    <property type="nucleotide sequence ID" value="NZ_JBHTMB010000054.1"/>
</dbReference>
<evidence type="ECO:0000256" key="2">
    <source>
        <dbReference type="ARBA" id="ARBA00023125"/>
    </source>
</evidence>
<dbReference type="InterPro" id="IPR005158">
    <property type="entry name" value="BTAD"/>
</dbReference>
<dbReference type="SMART" id="SM01043">
    <property type="entry name" value="BTAD"/>
    <property type="match status" value="1"/>
</dbReference>
<dbReference type="CDD" id="cd15831">
    <property type="entry name" value="BTAD"/>
    <property type="match status" value="1"/>
</dbReference>
<reference evidence="7" key="1">
    <citation type="journal article" date="2019" name="Int. J. Syst. Evol. Microbiol.">
        <title>The Global Catalogue of Microorganisms (GCM) 10K type strain sequencing project: providing services to taxonomists for standard genome sequencing and annotation.</title>
        <authorList>
            <consortium name="The Broad Institute Genomics Platform"/>
            <consortium name="The Broad Institute Genome Sequencing Center for Infectious Disease"/>
            <person name="Wu L."/>
            <person name="Ma J."/>
        </authorList>
    </citation>
    <scope>NUCLEOTIDE SEQUENCE [LARGE SCALE GENOMIC DNA]</scope>
    <source>
        <strain evidence="7">CCUG 49018</strain>
    </source>
</reference>
<dbReference type="InterPro" id="IPR016032">
    <property type="entry name" value="Sig_transdc_resp-reg_C-effctor"/>
</dbReference>
<keyword evidence="7" id="KW-1185">Reference proteome</keyword>
<dbReference type="PANTHER" id="PTHR47691">
    <property type="entry name" value="REGULATOR-RELATED"/>
    <property type="match status" value="1"/>
</dbReference>
<proteinExistence type="inferred from homology"/>